<dbReference type="InterPro" id="IPR001623">
    <property type="entry name" value="DnaJ_domain"/>
</dbReference>
<dbReference type="RefSeq" id="XP_003102710.2">
    <property type="nucleotide sequence ID" value="XM_003102662.2"/>
</dbReference>
<dbReference type="InterPro" id="IPR009653">
    <property type="entry name" value="Ksh1"/>
</dbReference>
<keyword evidence="5" id="KW-0812">Transmembrane</keyword>
<evidence type="ECO:0000313" key="13">
    <source>
        <dbReference type="Proteomes" id="UP000483820"/>
    </source>
</evidence>
<feature type="compositionally biased region" description="Basic and acidic residues" evidence="11">
    <location>
        <begin position="28"/>
        <end position="46"/>
    </location>
</feature>
<dbReference type="CDD" id="cd06257">
    <property type="entry name" value="DnaJ"/>
    <property type="match status" value="1"/>
</dbReference>
<dbReference type="InterPro" id="IPR019034">
    <property type="entry name" value="UPF0390"/>
</dbReference>
<evidence type="ECO:0000313" key="12">
    <source>
        <dbReference type="EMBL" id="KAF1757963.1"/>
    </source>
</evidence>
<dbReference type="PANTHER" id="PTHR46815:SF1">
    <property type="entry name" value="PROTEIN KISH-B"/>
    <property type="match status" value="1"/>
</dbReference>
<name>A0A6A5GU08_CAERE</name>
<dbReference type="EMBL" id="WUAV01000004">
    <property type="protein sequence ID" value="KAF1757963.1"/>
    <property type="molecule type" value="Genomic_DNA"/>
</dbReference>
<evidence type="ECO:0000256" key="3">
    <source>
        <dbReference type="ARBA" id="ARBA00008961"/>
    </source>
</evidence>
<comment type="subcellular location">
    <subcellularLocation>
        <location evidence="2">Golgi apparatus membrane</location>
        <topology evidence="2">Single-pass type I membrane protein</topology>
    </subcellularLocation>
</comment>
<feature type="compositionally biased region" description="Basic and acidic residues" evidence="11">
    <location>
        <begin position="218"/>
        <end position="228"/>
    </location>
</feature>
<evidence type="ECO:0000256" key="9">
    <source>
        <dbReference type="ARBA" id="ARBA00023136"/>
    </source>
</evidence>
<evidence type="ECO:0000256" key="1">
    <source>
        <dbReference type="ARBA" id="ARBA00002154"/>
    </source>
</evidence>
<accession>A0A6A5GU08</accession>
<evidence type="ECO:0000256" key="2">
    <source>
        <dbReference type="ARBA" id="ARBA00004614"/>
    </source>
</evidence>
<evidence type="ECO:0000256" key="8">
    <source>
        <dbReference type="ARBA" id="ARBA00023034"/>
    </source>
</evidence>
<dbReference type="AlphaFoldDB" id="A0A6A5GU08"/>
<keyword evidence="9" id="KW-0472">Membrane</keyword>
<evidence type="ECO:0000256" key="4">
    <source>
        <dbReference type="ARBA" id="ARBA00017630"/>
    </source>
</evidence>
<evidence type="ECO:0000256" key="10">
    <source>
        <dbReference type="ARBA" id="ARBA00032458"/>
    </source>
</evidence>
<comment type="similarity">
    <text evidence="3">Belongs to the KISH family.</text>
</comment>
<organism evidence="12 13">
    <name type="scientific">Caenorhabditis remanei</name>
    <name type="common">Caenorhabditis vulgaris</name>
    <dbReference type="NCBI Taxonomy" id="31234"/>
    <lineage>
        <taxon>Eukaryota</taxon>
        <taxon>Metazoa</taxon>
        <taxon>Ecdysozoa</taxon>
        <taxon>Nematoda</taxon>
        <taxon>Chromadorea</taxon>
        <taxon>Rhabditida</taxon>
        <taxon>Rhabditina</taxon>
        <taxon>Rhabditomorpha</taxon>
        <taxon>Rhabditoidea</taxon>
        <taxon>Rhabditidae</taxon>
        <taxon>Peloderinae</taxon>
        <taxon>Caenorhabditis</taxon>
    </lineage>
</organism>
<keyword evidence="7" id="KW-1133">Transmembrane helix</keyword>
<dbReference type="Gene3D" id="1.10.287.110">
    <property type="entry name" value="DnaJ domain"/>
    <property type="match status" value="1"/>
</dbReference>
<feature type="compositionally biased region" description="Basic and acidic residues" evidence="11">
    <location>
        <begin position="191"/>
        <end position="209"/>
    </location>
</feature>
<dbReference type="PANTHER" id="PTHR46815">
    <property type="entry name" value="PROTEIN KISH-B"/>
    <property type="match status" value="1"/>
</dbReference>
<evidence type="ECO:0000256" key="11">
    <source>
        <dbReference type="SAM" id="MobiDB-lite"/>
    </source>
</evidence>
<dbReference type="InterPro" id="IPR036869">
    <property type="entry name" value="J_dom_sf"/>
</dbReference>
<feature type="compositionally biased region" description="Acidic residues" evidence="11">
    <location>
        <begin position="136"/>
        <end position="146"/>
    </location>
</feature>
<feature type="compositionally biased region" description="Basic and acidic residues" evidence="11">
    <location>
        <begin position="147"/>
        <end position="164"/>
    </location>
</feature>
<dbReference type="KEGG" id="crq:GCK72_014421"/>
<feature type="compositionally biased region" description="Acidic residues" evidence="11">
    <location>
        <begin position="248"/>
        <end position="261"/>
    </location>
</feature>
<feature type="compositionally biased region" description="Acidic residues" evidence="11">
    <location>
        <begin position="87"/>
        <end position="100"/>
    </location>
</feature>
<feature type="compositionally biased region" description="Basic and acidic residues" evidence="11">
    <location>
        <begin position="113"/>
        <end position="135"/>
    </location>
</feature>
<reference evidence="12 13" key="1">
    <citation type="submission" date="2019-12" db="EMBL/GenBank/DDBJ databases">
        <title>Chromosome-level assembly of the Caenorhabditis remanei genome.</title>
        <authorList>
            <person name="Teterina A.A."/>
            <person name="Willis J.H."/>
            <person name="Phillips P.C."/>
        </authorList>
    </citation>
    <scope>NUCLEOTIDE SEQUENCE [LARGE SCALE GENOMIC DNA]</scope>
    <source>
        <strain evidence="12 13">PX506</strain>
        <tissue evidence="12">Whole organism</tissue>
    </source>
</reference>
<evidence type="ECO:0000256" key="6">
    <source>
        <dbReference type="ARBA" id="ARBA00022729"/>
    </source>
</evidence>
<dbReference type="CTD" id="9798183"/>
<sequence>MDDEDTIEKRRQRSDEARRAAMKLKTQQKSERDRQIAADIANVDKKATKRIVFESEDEEEEKTAESKQKSTKSSSSSSSKRPKLFEDSGDEDGQEKDDEFEIKNRHSGPKGEQLMKMEARFNSDPRFKLDDKFAESDSDDDGNEAENAEKQEMKMEKDKNRELLSKILGKSVEEKKPKTAETATLKARPFTRFDPENPEHVAWMKEFEASKNPQKAKKTTETEDKAKDSDDEEKEDESEKNAEKEAFEGENDVESGDEDFEKAEIFFKMDEGFTKEMKERKETGESSAGGFSFLSMMGRKYEDEVDEEEVETVIEKNELVEKKKSKPVDKLEHVEKALLKVKVSTKFFVDPLSDEKIKSLAANFRRTQTVEKVIDKWAPHRDAIFKLWKKQRRDAVKKQKESFFTNGKRKRKADDENGEATMSFADILDAKPKEPKLYQLLGCDEKSTTDQIIAEYRARVRDFHPDKVSKNEDSTGSTEKSFLTCKALLQFCMNAYSFDGLVVAALLFICTCAYLKRVPRVSSWLLSEKKGFFGVFYKAAVIGVRLHSFVALSCLTAAVYQKTTLPKGVKQKVKKVKKEGPKKGKFLHIAPKKAHIIEAEKVSAHVTKIINDKNEEMVKGRADTAVGKNKK</sequence>
<dbReference type="GeneID" id="9798183"/>
<feature type="region of interest" description="Disordered" evidence="11">
    <location>
        <begin position="1"/>
        <end position="261"/>
    </location>
</feature>
<dbReference type="GO" id="GO:0000139">
    <property type="term" value="C:Golgi membrane"/>
    <property type="evidence" value="ECO:0007669"/>
    <property type="project" value="UniProtKB-SubCell"/>
</dbReference>
<keyword evidence="8" id="KW-0333">Golgi apparatus</keyword>
<dbReference type="InterPro" id="IPR042863">
    <property type="entry name" value="Kish-B"/>
</dbReference>
<proteinExistence type="inferred from homology"/>
<comment type="function">
    <text evidence="1">Involved in the early part of the secretory pathway.</text>
</comment>
<protein>
    <recommendedName>
        <fullName evidence="4">Protein kish-B</fullName>
    </recommendedName>
    <alternativeName>
        <fullName evidence="10">Transmembrane protein 167B</fullName>
    </alternativeName>
</protein>
<gene>
    <name evidence="12" type="ORF">GCK72_014421</name>
</gene>
<keyword evidence="6" id="KW-0732">Signal</keyword>
<evidence type="ECO:0000256" key="5">
    <source>
        <dbReference type="ARBA" id="ARBA00022692"/>
    </source>
</evidence>
<dbReference type="Pfam" id="PF06842">
    <property type="entry name" value="DUF1242"/>
    <property type="match status" value="1"/>
</dbReference>
<dbReference type="SUPFAM" id="SSF46565">
    <property type="entry name" value="Chaperone J-domain"/>
    <property type="match status" value="1"/>
</dbReference>
<evidence type="ECO:0000256" key="7">
    <source>
        <dbReference type="ARBA" id="ARBA00022989"/>
    </source>
</evidence>
<dbReference type="Proteomes" id="UP000483820">
    <property type="component" value="Chromosome IV"/>
</dbReference>
<feature type="compositionally biased region" description="Basic and acidic residues" evidence="11">
    <location>
        <begin position="237"/>
        <end position="247"/>
    </location>
</feature>
<feature type="compositionally biased region" description="Basic and acidic residues" evidence="11">
    <location>
        <begin position="7"/>
        <end position="19"/>
    </location>
</feature>
<dbReference type="Pfam" id="PF09495">
    <property type="entry name" value="DUF2462"/>
    <property type="match status" value="1"/>
</dbReference>
<comment type="caution">
    <text evidence="12">The sequence shown here is derived from an EMBL/GenBank/DDBJ whole genome shotgun (WGS) entry which is preliminary data.</text>
</comment>